<name>A0A4P9C759_EUBML</name>
<dbReference type="KEGG" id="emt:CPZ25_003605"/>
<organism evidence="2 3">
    <name type="scientific">Eubacterium maltosivorans</name>
    <dbReference type="NCBI Taxonomy" id="2041044"/>
    <lineage>
        <taxon>Bacteria</taxon>
        <taxon>Bacillati</taxon>
        <taxon>Bacillota</taxon>
        <taxon>Clostridia</taxon>
        <taxon>Eubacteriales</taxon>
        <taxon>Eubacteriaceae</taxon>
        <taxon>Eubacterium</taxon>
    </lineage>
</organism>
<evidence type="ECO:0000313" key="2">
    <source>
        <dbReference type="EMBL" id="QCT70442.1"/>
    </source>
</evidence>
<dbReference type="SUPFAM" id="SSF55729">
    <property type="entry name" value="Acyl-CoA N-acyltransferases (Nat)"/>
    <property type="match status" value="1"/>
</dbReference>
<dbReference type="Pfam" id="PF00583">
    <property type="entry name" value="Acetyltransf_1"/>
    <property type="match status" value="1"/>
</dbReference>
<evidence type="ECO:0000313" key="3">
    <source>
        <dbReference type="Proteomes" id="UP000218387"/>
    </source>
</evidence>
<feature type="domain" description="N-acetyltransferase" evidence="1">
    <location>
        <begin position="4"/>
        <end position="157"/>
    </location>
</feature>
<dbReference type="RefSeq" id="WP_096919851.1">
    <property type="nucleotide sequence ID" value="NZ_CP029487.1"/>
</dbReference>
<protein>
    <submittedName>
        <fullName evidence="2">GNAT family N-acetyltransferase</fullName>
    </submittedName>
</protein>
<dbReference type="GO" id="GO:0016747">
    <property type="term" value="F:acyltransferase activity, transferring groups other than amino-acyl groups"/>
    <property type="evidence" value="ECO:0007669"/>
    <property type="project" value="InterPro"/>
</dbReference>
<reference evidence="2 3" key="1">
    <citation type="submission" date="2018-05" db="EMBL/GenBank/DDBJ databases">
        <title>Genome comparison of Eubacterium sp.</title>
        <authorList>
            <person name="Feng Y."/>
            <person name="Sanchez-Andrea I."/>
            <person name="Stams A.J.M."/>
            <person name="De Vos W.M."/>
        </authorList>
    </citation>
    <scope>NUCLEOTIDE SEQUENCE [LARGE SCALE GENOMIC DNA]</scope>
    <source>
        <strain evidence="2 3">YI</strain>
    </source>
</reference>
<evidence type="ECO:0000259" key="1">
    <source>
        <dbReference type="PROSITE" id="PS51186"/>
    </source>
</evidence>
<dbReference type="EMBL" id="CP029487">
    <property type="protein sequence ID" value="QCT70442.1"/>
    <property type="molecule type" value="Genomic_DNA"/>
</dbReference>
<accession>A0A4P9C759</accession>
<dbReference type="InterPro" id="IPR016181">
    <property type="entry name" value="Acyl_CoA_acyltransferase"/>
</dbReference>
<sequence>MRVISLREEPVYTQAAIDFFQSRWATDSNKMIYEDCIVHGLTTESPLPRWYLLLEGDRIIGGAGLITNDFVSRMDLWPWICAVYVEEEYRGHAYVSRLLERAREDAGKAGYSYVYICTDHVGLYEHYNYEYIGTGYHPRGEASRIYRAGTEKAENINGAGI</sequence>
<proteinExistence type="predicted"/>
<keyword evidence="3" id="KW-1185">Reference proteome</keyword>
<dbReference type="InterPro" id="IPR000182">
    <property type="entry name" value="GNAT_dom"/>
</dbReference>
<gene>
    <name evidence="2" type="ORF">CPZ25_003605</name>
</gene>
<keyword evidence="2" id="KW-0808">Transferase</keyword>
<dbReference type="Gene3D" id="3.40.630.30">
    <property type="match status" value="1"/>
</dbReference>
<dbReference type="CDD" id="cd04301">
    <property type="entry name" value="NAT_SF"/>
    <property type="match status" value="1"/>
</dbReference>
<dbReference type="AlphaFoldDB" id="A0A4P9C759"/>
<dbReference type="PROSITE" id="PS51186">
    <property type="entry name" value="GNAT"/>
    <property type="match status" value="1"/>
</dbReference>
<dbReference type="Proteomes" id="UP000218387">
    <property type="component" value="Chromosome"/>
</dbReference>